<dbReference type="Gene3D" id="3.40.50.2300">
    <property type="match status" value="2"/>
</dbReference>
<evidence type="ECO:0000259" key="4">
    <source>
        <dbReference type="Pfam" id="PF13407"/>
    </source>
</evidence>
<dbReference type="SUPFAM" id="SSF53822">
    <property type="entry name" value="Periplasmic binding protein-like I"/>
    <property type="match status" value="1"/>
</dbReference>
<name>A0A381VTS1_9ZZZZ</name>
<dbReference type="GO" id="GO:0030246">
    <property type="term" value="F:carbohydrate binding"/>
    <property type="evidence" value="ECO:0007669"/>
    <property type="project" value="UniProtKB-ARBA"/>
</dbReference>
<accession>A0A381VTS1</accession>
<evidence type="ECO:0000256" key="3">
    <source>
        <dbReference type="ARBA" id="ARBA00022729"/>
    </source>
</evidence>
<comment type="similarity">
    <text evidence="2">Belongs to the bacterial solute-binding protein 2 family.</text>
</comment>
<evidence type="ECO:0000256" key="2">
    <source>
        <dbReference type="ARBA" id="ARBA00007639"/>
    </source>
</evidence>
<evidence type="ECO:0000313" key="5">
    <source>
        <dbReference type="EMBL" id="SVA43685.1"/>
    </source>
</evidence>
<dbReference type="AlphaFoldDB" id="A0A381VTS1"/>
<dbReference type="InterPro" id="IPR025997">
    <property type="entry name" value="SBP_2_dom"/>
</dbReference>
<dbReference type="PANTHER" id="PTHR46847">
    <property type="entry name" value="D-ALLOSE-BINDING PERIPLASMIC PROTEIN-RELATED"/>
    <property type="match status" value="1"/>
</dbReference>
<dbReference type="PANTHER" id="PTHR46847:SF1">
    <property type="entry name" value="D-ALLOSE-BINDING PERIPLASMIC PROTEIN-RELATED"/>
    <property type="match status" value="1"/>
</dbReference>
<dbReference type="CDD" id="cd20004">
    <property type="entry name" value="PBP1_ABC_sugar_binding-like"/>
    <property type="match status" value="1"/>
</dbReference>
<keyword evidence="3" id="KW-0732">Signal</keyword>
<dbReference type="EMBL" id="UINC01009756">
    <property type="protein sequence ID" value="SVA43685.1"/>
    <property type="molecule type" value="Genomic_DNA"/>
</dbReference>
<proteinExistence type="inferred from homology"/>
<dbReference type="Pfam" id="PF13407">
    <property type="entry name" value="Peripla_BP_4"/>
    <property type="match status" value="1"/>
</dbReference>
<comment type="subcellular location">
    <subcellularLocation>
        <location evidence="1">Cell envelope</location>
    </subcellularLocation>
</comment>
<sequence length="336" mass="35563">MKSWLLGAACAALVFVSGCGSQSGDSSGNGLSIVVIPKGTTHEFWKSIHAGAIKAKQELEAAGQPVKIIWKGPLKEDDRDEQIKVVENFIARGVDGMVLAPLDDKALVRPVETAGKADIPVVIIDSGLQTDNYASFVATDNALGGRMGGARLGKLLGGKGNVLLLRYAVGSASTTKREQGFLDEMKENFPGIKVLSSDQYAGATRDLAYTASQNLLSRYGNEVNGIFCPNESVTVSMTKAVRDIGKASGMVKIIGFDTSVQSLRDLKSGDVAGLVVQNPVKMGYLGVMTLVEHLGGKEVAKRIDTGVALVTSENMAHPDMQELLNPPLEKYLGIGN</sequence>
<gene>
    <name evidence="5" type="ORF">METZ01_LOCUS96539</name>
</gene>
<dbReference type="GO" id="GO:0030313">
    <property type="term" value="C:cell envelope"/>
    <property type="evidence" value="ECO:0007669"/>
    <property type="project" value="UniProtKB-SubCell"/>
</dbReference>
<organism evidence="5">
    <name type="scientific">marine metagenome</name>
    <dbReference type="NCBI Taxonomy" id="408172"/>
    <lineage>
        <taxon>unclassified sequences</taxon>
        <taxon>metagenomes</taxon>
        <taxon>ecological metagenomes</taxon>
    </lineage>
</organism>
<reference evidence="5" key="1">
    <citation type="submission" date="2018-05" db="EMBL/GenBank/DDBJ databases">
        <authorList>
            <person name="Lanie J.A."/>
            <person name="Ng W.-L."/>
            <person name="Kazmierczak K.M."/>
            <person name="Andrzejewski T.M."/>
            <person name="Davidsen T.M."/>
            <person name="Wayne K.J."/>
            <person name="Tettelin H."/>
            <person name="Glass J.I."/>
            <person name="Rusch D."/>
            <person name="Podicherti R."/>
            <person name="Tsui H.-C.T."/>
            <person name="Winkler M.E."/>
        </authorList>
    </citation>
    <scope>NUCLEOTIDE SEQUENCE</scope>
</reference>
<evidence type="ECO:0000256" key="1">
    <source>
        <dbReference type="ARBA" id="ARBA00004196"/>
    </source>
</evidence>
<feature type="domain" description="Periplasmic binding protein" evidence="4">
    <location>
        <begin position="33"/>
        <end position="298"/>
    </location>
</feature>
<dbReference type="PROSITE" id="PS51257">
    <property type="entry name" value="PROKAR_LIPOPROTEIN"/>
    <property type="match status" value="1"/>
</dbReference>
<protein>
    <recommendedName>
        <fullName evidence="4">Periplasmic binding protein domain-containing protein</fullName>
    </recommendedName>
</protein>
<dbReference type="InterPro" id="IPR028082">
    <property type="entry name" value="Peripla_BP_I"/>
</dbReference>